<dbReference type="PANTHER" id="PTHR47683">
    <property type="entry name" value="PSEUDOURIDINE SYNTHASE FAMILY PROTEIN-RELATED"/>
    <property type="match status" value="1"/>
</dbReference>
<dbReference type="NCBIfam" id="TIGR00093">
    <property type="entry name" value="pseudouridine synthase"/>
    <property type="match status" value="1"/>
</dbReference>
<dbReference type="GO" id="GO:0003723">
    <property type="term" value="F:RNA binding"/>
    <property type="evidence" value="ECO:0007669"/>
    <property type="project" value="InterPro"/>
</dbReference>
<evidence type="ECO:0000256" key="1">
    <source>
        <dbReference type="ARBA" id="ARBA00008348"/>
    </source>
</evidence>
<dbReference type="GO" id="GO:0001522">
    <property type="term" value="P:pseudouridine synthesis"/>
    <property type="evidence" value="ECO:0007669"/>
    <property type="project" value="InterPro"/>
</dbReference>
<dbReference type="Gene3D" id="3.30.70.1560">
    <property type="entry name" value="Alpha-L RNA-binding motif"/>
    <property type="match status" value="1"/>
</dbReference>
<dbReference type="CDD" id="cd02870">
    <property type="entry name" value="PseudoU_synth_RsuA_like"/>
    <property type="match status" value="1"/>
</dbReference>
<dbReference type="InterPro" id="IPR020094">
    <property type="entry name" value="TruA/RsuA/RluB/E/F_N"/>
</dbReference>
<proteinExistence type="inferred from homology"/>
<dbReference type="InterPro" id="IPR002942">
    <property type="entry name" value="S4_RNA-bd"/>
</dbReference>
<comment type="similarity">
    <text evidence="1">Belongs to the pseudouridine synthase RsuA family.</text>
</comment>
<dbReference type="PANTHER" id="PTHR47683:SF2">
    <property type="entry name" value="RNA-BINDING S4 DOMAIN-CONTAINING PROTEIN"/>
    <property type="match status" value="1"/>
</dbReference>
<sequence length="239" mass="26492">MNKLVRLQKVLAEAGVASRRACEEIIAQGRVRVNGKIVREMGLKVDPETAKIEVDGEEISSAQARTLLAFNKPAGVVSAMSDPQGRTCLGDFFSEWPGRLFHVGRLDFETEGLILLTNDGDLANRLAHPKHEVGKRYLVQIRGVLPNNLTSMLKSGVELEDGLVRLSSVKILARSEKSALLEIELHEGRNRIIRRLFAQLDLPVEHLVRIGVGSIDLGELRPGRWRAISEPELNKLLAE</sequence>
<evidence type="ECO:0000256" key="2">
    <source>
        <dbReference type="ARBA" id="ARBA00023235"/>
    </source>
</evidence>
<dbReference type="InterPro" id="IPR036986">
    <property type="entry name" value="S4_RNA-bd_sf"/>
</dbReference>
<dbReference type="FunFam" id="3.10.290.10:FF:000003">
    <property type="entry name" value="Pseudouridine synthase"/>
    <property type="match status" value="1"/>
</dbReference>
<dbReference type="Gene3D" id="3.30.70.580">
    <property type="entry name" value="Pseudouridine synthase I, catalytic domain, N-terminal subdomain"/>
    <property type="match status" value="1"/>
</dbReference>
<dbReference type="SUPFAM" id="SSF55120">
    <property type="entry name" value="Pseudouridine synthase"/>
    <property type="match status" value="1"/>
</dbReference>
<dbReference type="SMART" id="SM00363">
    <property type="entry name" value="S4"/>
    <property type="match status" value="1"/>
</dbReference>
<dbReference type="InterPro" id="IPR042092">
    <property type="entry name" value="PsdUridine_s_RsuA/RluB/E/F_cat"/>
</dbReference>
<dbReference type="InterPro" id="IPR020103">
    <property type="entry name" value="PsdUridine_synth_cat_dom_sf"/>
</dbReference>
<dbReference type="PROSITE" id="PS01149">
    <property type="entry name" value="PSI_RSU"/>
    <property type="match status" value="1"/>
</dbReference>
<dbReference type="InterPro" id="IPR018496">
    <property type="entry name" value="PsdUridine_synth_RsuA/RluB_CS"/>
</dbReference>
<protein>
    <submittedName>
        <fullName evidence="4">Ribosomal large subunit pseudouridine synthase B</fullName>
        <ecNumber evidence="4">5.4.99.22</ecNumber>
    </submittedName>
</protein>
<dbReference type="GO" id="GO:0006364">
    <property type="term" value="P:rRNA processing"/>
    <property type="evidence" value="ECO:0007669"/>
    <property type="project" value="UniProtKB-ARBA"/>
</dbReference>
<evidence type="ECO:0000259" key="3">
    <source>
        <dbReference type="SMART" id="SM00363"/>
    </source>
</evidence>
<name>A0A1J5PZP8_9ZZZZ</name>
<feature type="domain" description="RNA-binding S4" evidence="3">
    <location>
        <begin position="5"/>
        <end position="64"/>
    </location>
</feature>
<dbReference type="InterPro" id="IPR000748">
    <property type="entry name" value="PsdUridine_synth_RsuA/RluB/E/F"/>
</dbReference>
<dbReference type="CDD" id="cd00165">
    <property type="entry name" value="S4"/>
    <property type="match status" value="1"/>
</dbReference>
<dbReference type="GO" id="GO:0160139">
    <property type="term" value="F:23S rRNA pseudouridine(2605) synthase activity"/>
    <property type="evidence" value="ECO:0007669"/>
    <property type="project" value="UniProtKB-EC"/>
</dbReference>
<dbReference type="AlphaFoldDB" id="A0A1J5PZP8"/>
<dbReference type="SUPFAM" id="SSF55174">
    <property type="entry name" value="Alpha-L RNA-binding motif"/>
    <property type="match status" value="1"/>
</dbReference>
<keyword evidence="2 4" id="KW-0413">Isomerase</keyword>
<accession>A0A1J5PZP8</accession>
<dbReference type="InterPro" id="IPR050343">
    <property type="entry name" value="RsuA_PseudoU_synthase"/>
</dbReference>
<evidence type="ECO:0000313" key="4">
    <source>
        <dbReference type="EMBL" id="OIQ76953.1"/>
    </source>
</evidence>
<dbReference type="EMBL" id="MLJW01001731">
    <property type="protein sequence ID" value="OIQ76953.1"/>
    <property type="molecule type" value="Genomic_DNA"/>
</dbReference>
<gene>
    <name evidence="4" type="primary">rluB_18</name>
    <name evidence="4" type="ORF">GALL_413610</name>
</gene>
<comment type="caution">
    <text evidence="4">The sequence shown here is derived from an EMBL/GenBank/DDBJ whole genome shotgun (WGS) entry which is preliminary data.</text>
</comment>
<dbReference type="PROSITE" id="PS50889">
    <property type="entry name" value="S4"/>
    <property type="match status" value="1"/>
</dbReference>
<dbReference type="Gene3D" id="3.10.290.10">
    <property type="entry name" value="RNA-binding S4 domain"/>
    <property type="match status" value="1"/>
</dbReference>
<organism evidence="4">
    <name type="scientific">mine drainage metagenome</name>
    <dbReference type="NCBI Taxonomy" id="410659"/>
    <lineage>
        <taxon>unclassified sequences</taxon>
        <taxon>metagenomes</taxon>
        <taxon>ecological metagenomes</taxon>
    </lineage>
</organism>
<dbReference type="EC" id="5.4.99.22" evidence="4"/>
<dbReference type="Pfam" id="PF01479">
    <property type="entry name" value="S4"/>
    <property type="match status" value="1"/>
</dbReference>
<reference evidence="4" key="1">
    <citation type="submission" date="2016-10" db="EMBL/GenBank/DDBJ databases">
        <title>Sequence of Gallionella enrichment culture.</title>
        <authorList>
            <person name="Poehlein A."/>
            <person name="Muehling M."/>
            <person name="Daniel R."/>
        </authorList>
    </citation>
    <scope>NUCLEOTIDE SEQUENCE</scope>
</reference>
<dbReference type="Pfam" id="PF00849">
    <property type="entry name" value="PseudoU_synth_2"/>
    <property type="match status" value="1"/>
</dbReference>
<dbReference type="InterPro" id="IPR006145">
    <property type="entry name" value="PsdUridine_synth_RsuA/RluA"/>
</dbReference>